<organism evidence="2 3">
    <name type="scientific">Niveispirillum lacus</name>
    <dbReference type="NCBI Taxonomy" id="1981099"/>
    <lineage>
        <taxon>Bacteria</taxon>
        <taxon>Pseudomonadati</taxon>
        <taxon>Pseudomonadota</taxon>
        <taxon>Alphaproteobacteria</taxon>
        <taxon>Rhodospirillales</taxon>
        <taxon>Azospirillaceae</taxon>
        <taxon>Niveispirillum</taxon>
    </lineage>
</organism>
<keyword evidence="1" id="KW-0812">Transmembrane</keyword>
<sequence>MWDGGWTGPTMDGSGPCRCCLPASSLVAGRHGDGLMRGIMMTETWITAGLALLAGAGGAWLFFRMLALNTRFYASGRAVAAVILHAGRLSITAALLIFVARLGGAVPLLAVIGGFLLMRPLLLRQYRRG</sequence>
<reference evidence="2 3" key="1">
    <citation type="submission" date="2017-07" db="EMBL/GenBank/DDBJ databases">
        <title>Niveispirillum cyanobacteriorum sp. nov., isolated from cyanobacterial aggregates in a eutrophic lake.</title>
        <authorList>
            <person name="Cai H."/>
        </authorList>
    </citation>
    <scope>NUCLEOTIDE SEQUENCE [LARGE SCALE GENOMIC DNA]</scope>
    <source>
        <strain evidence="3">TH1-14</strain>
    </source>
</reference>
<keyword evidence="1" id="KW-1133">Transmembrane helix</keyword>
<keyword evidence="3" id="KW-1185">Reference proteome</keyword>
<feature type="transmembrane region" description="Helical" evidence="1">
    <location>
        <begin position="78"/>
        <end position="99"/>
    </location>
</feature>
<evidence type="ECO:0000313" key="2">
    <source>
        <dbReference type="EMBL" id="OYQ36668.1"/>
    </source>
</evidence>
<dbReference type="EMBL" id="NOXU01000021">
    <property type="protein sequence ID" value="OYQ36668.1"/>
    <property type="molecule type" value="Genomic_DNA"/>
</dbReference>
<protein>
    <recommendedName>
        <fullName evidence="4">ATP synthase subunit I</fullName>
    </recommendedName>
</protein>
<gene>
    <name evidence="2" type="ORF">CHU95_03650</name>
</gene>
<name>A0A255Z5A9_9PROT</name>
<evidence type="ECO:0000313" key="3">
    <source>
        <dbReference type="Proteomes" id="UP000216998"/>
    </source>
</evidence>
<accession>A0A255Z5A9</accession>
<comment type="caution">
    <text evidence="2">The sequence shown here is derived from an EMBL/GenBank/DDBJ whole genome shotgun (WGS) entry which is preliminary data.</text>
</comment>
<evidence type="ECO:0008006" key="4">
    <source>
        <dbReference type="Google" id="ProtNLM"/>
    </source>
</evidence>
<keyword evidence="1" id="KW-0472">Membrane</keyword>
<proteinExistence type="predicted"/>
<dbReference type="Pfam" id="PF12966">
    <property type="entry name" value="AtpR"/>
    <property type="match status" value="1"/>
</dbReference>
<dbReference type="InterPro" id="IPR017581">
    <property type="entry name" value="AtpR-like"/>
</dbReference>
<evidence type="ECO:0000256" key="1">
    <source>
        <dbReference type="SAM" id="Phobius"/>
    </source>
</evidence>
<dbReference type="AlphaFoldDB" id="A0A255Z5A9"/>
<feature type="transmembrane region" description="Helical" evidence="1">
    <location>
        <begin position="45"/>
        <end position="66"/>
    </location>
</feature>
<feature type="transmembrane region" description="Helical" evidence="1">
    <location>
        <begin position="105"/>
        <end position="123"/>
    </location>
</feature>
<dbReference type="Proteomes" id="UP000216998">
    <property type="component" value="Unassembled WGS sequence"/>
</dbReference>